<keyword evidence="2" id="KW-0808">Transferase</keyword>
<organism evidence="2 3">
    <name type="scientific">Streptomyces tsukubensis</name>
    <dbReference type="NCBI Taxonomy" id="83656"/>
    <lineage>
        <taxon>Bacteria</taxon>
        <taxon>Bacillati</taxon>
        <taxon>Actinomycetota</taxon>
        <taxon>Actinomycetes</taxon>
        <taxon>Kitasatosporales</taxon>
        <taxon>Streptomycetaceae</taxon>
        <taxon>Streptomyces</taxon>
    </lineage>
</organism>
<dbReference type="InterPro" id="IPR000182">
    <property type="entry name" value="GNAT_dom"/>
</dbReference>
<dbReference type="Gene3D" id="3.40.630.30">
    <property type="match status" value="1"/>
</dbReference>
<proteinExistence type="predicted"/>
<accession>A0A1V4AAK6</accession>
<sequence length="278" mass="28470">MAAMAHGDPSLTALESYYDSAPRSAARAEAFGPLTFFVREAARGGAGFPFYARPAHGWTGRPANALDVVRVRARQRELGLPEAFEWVEETTPHLRAAVEDAGLVTHAHPLMVLDPGAVLPDPHPLVRLVDADDPALPGALAVPYVAFAAPGTSVGAAGAEELAARVLAQADDGTVPAAAERIRAGMTGLAAAVEGGGVLSSGRHNPVGDVSEIVAVGTLPAARRRGLGLAVTAALVADARARGVATVFLSADDDQVARVYARLGFVTVGTAMIAEPAP</sequence>
<protein>
    <submittedName>
        <fullName evidence="2">GNAT family N-acetyltransferase</fullName>
    </submittedName>
</protein>
<dbReference type="SUPFAM" id="SSF55729">
    <property type="entry name" value="Acyl-CoA N-acyltransferases (Nat)"/>
    <property type="match status" value="1"/>
</dbReference>
<evidence type="ECO:0000313" key="3">
    <source>
        <dbReference type="Proteomes" id="UP000190539"/>
    </source>
</evidence>
<gene>
    <name evidence="2" type="ORF">B1H18_10775</name>
</gene>
<comment type="caution">
    <text evidence="2">The sequence shown here is derived from an EMBL/GenBank/DDBJ whole genome shotgun (WGS) entry which is preliminary data.</text>
</comment>
<dbReference type="STRING" id="83656.B1H18_10775"/>
<feature type="domain" description="N-acetyltransferase" evidence="1">
    <location>
        <begin position="149"/>
        <end position="278"/>
    </location>
</feature>
<dbReference type="CDD" id="cd04301">
    <property type="entry name" value="NAT_SF"/>
    <property type="match status" value="1"/>
</dbReference>
<dbReference type="InterPro" id="IPR013653">
    <property type="entry name" value="GCN5-like_dom"/>
</dbReference>
<dbReference type="InterPro" id="IPR016181">
    <property type="entry name" value="Acyl_CoA_acyltransferase"/>
</dbReference>
<dbReference type="Proteomes" id="UP000190539">
    <property type="component" value="Unassembled WGS sequence"/>
</dbReference>
<reference evidence="2 3" key="1">
    <citation type="submission" date="2017-02" db="EMBL/GenBank/DDBJ databases">
        <title>Draft Genome Sequence of Streptomyces tsukubaensis F601, a Producer of the immunosuppressant tacrolimus FK506.</title>
        <authorList>
            <person name="Zong G."/>
            <person name="Zhong C."/>
            <person name="Fu J."/>
            <person name="Qin R."/>
            <person name="Cao G."/>
        </authorList>
    </citation>
    <scope>NUCLEOTIDE SEQUENCE [LARGE SCALE GENOMIC DNA]</scope>
    <source>
        <strain evidence="2 3">F601</strain>
    </source>
</reference>
<dbReference type="GO" id="GO:0016747">
    <property type="term" value="F:acyltransferase activity, transferring groups other than amino-acyl groups"/>
    <property type="evidence" value="ECO:0007669"/>
    <property type="project" value="InterPro"/>
</dbReference>
<name>A0A1V4AAK6_9ACTN</name>
<dbReference type="Pfam" id="PF08445">
    <property type="entry name" value="FR47"/>
    <property type="match status" value="1"/>
</dbReference>
<evidence type="ECO:0000259" key="1">
    <source>
        <dbReference type="PROSITE" id="PS51186"/>
    </source>
</evidence>
<dbReference type="PROSITE" id="PS51186">
    <property type="entry name" value="GNAT"/>
    <property type="match status" value="1"/>
</dbReference>
<keyword evidence="3" id="KW-1185">Reference proteome</keyword>
<dbReference type="AlphaFoldDB" id="A0A1V4AAK6"/>
<evidence type="ECO:0000313" key="2">
    <source>
        <dbReference type="EMBL" id="OON80860.1"/>
    </source>
</evidence>
<dbReference type="EMBL" id="MVFC01000006">
    <property type="protein sequence ID" value="OON80860.1"/>
    <property type="molecule type" value="Genomic_DNA"/>
</dbReference>